<keyword evidence="6" id="KW-1185">Reference proteome</keyword>
<evidence type="ECO:0000313" key="5">
    <source>
        <dbReference type="EMBL" id="NYA70122.1"/>
    </source>
</evidence>
<dbReference type="Gene3D" id="3.30.910.20">
    <property type="entry name" value="Skp domain"/>
    <property type="match status" value="1"/>
</dbReference>
<evidence type="ECO:0000256" key="4">
    <source>
        <dbReference type="SAM" id="SignalP"/>
    </source>
</evidence>
<evidence type="ECO:0000313" key="6">
    <source>
        <dbReference type="Proteomes" id="UP000535020"/>
    </source>
</evidence>
<protein>
    <submittedName>
        <fullName evidence="5">OmpH family outer membrane protein</fullName>
    </submittedName>
</protein>
<organism evidence="5 6">
    <name type="scientific">Flavobacterium agri</name>
    <dbReference type="NCBI Taxonomy" id="2743471"/>
    <lineage>
        <taxon>Bacteria</taxon>
        <taxon>Pseudomonadati</taxon>
        <taxon>Bacteroidota</taxon>
        <taxon>Flavobacteriia</taxon>
        <taxon>Flavobacteriales</taxon>
        <taxon>Flavobacteriaceae</taxon>
        <taxon>Flavobacterium</taxon>
    </lineage>
</organism>
<feature type="chain" id="PRO_5031334652" evidence="4">
    <location>
        <begin position="22"/>
        <end position="200"/>
    </location>
</feature>
<dbReference type="Proteomes" id="UP000535020">
    <property type="component" value="Unassembled WGS sequence"/>
</dbReference>
<dbReference type="GO" id="GO:0051082">
    <property type="term" value="F:unfolded protein binding"/>
    <property type="evidence" value="ECO:0007669"/>
    <property type="project" value="InterPro"/>
</dbReference>
<dbReference type="GO" id="GO:0050821">
    <property type="term" value="P:protein stabilization"/>
    <property type="evidence" value="ECO:0007669"/>
    <property type="project" value="TreeGrafter"/>
</dbReference>
<dbReference type="InterPro" id="IPR024930">
    <property type="entry name" value="Skp_dom_sf"/>
</dbReference>
<sequence length="200" mass="22645">MKKTLAILAIAITFASCNKSAEQAQFKTAYVDTEQLMKDYTEMKDLEAKYKAKGEEMGKELKAETDRWKRDAEAFQQKARALGEIWAQQNSGPLAQRQQQLQYAQQALLRQLQEESGVEQDSVVTKVEKFLKDYGKEKGYDYIFGTGASASVLYAKDQYDITKDVVKAMNEKYEKEGKKETAKPEANDQAKAETAPAEKK</sequence>
<dbReference type="EMBL" id="JACBJI010000002">
    <property type="protein sequence ID" value="NYA70122.1"/>
    <property type="molecule type" value="Genomic_DNA"/>
</dbReference>
<dbReference type="RefSeq" id="WP_176004947.1">
    <property type="nucleotide sequence ID" value="NZ_JABWMI010000006.1"/>
</dbReference>
<dbReference type="GO" id="GO:0005829">
    <property type="term" value="C:cytosol"/>
    <property type="evidence" value="ECO:0007669"/>
    <property type="project" value="TreeGrafter"/>
</dbReference>
<reference evidence="5 6" key="1">
    <citation type="submission" date="2020-07" db="EMBL/GenBank/DDBJ databases">
        <authorList>
            <person name="Sun Q."/>
        </authorList>
    </citation>
    <scope>NUCLEOTIDE SEQUENCE [LARGE SCALE GENOMIC DNA]</scope>
    <source>
        <strain evidence="5 6">MAH-1</strain>
    </source>
</reference>
<evidence type="ECO:0000256" key="2">
    <source>
        <dbReference type="ARBA" id="ARBA00022729"/>
    </source>
</evidence>
<dbReference type="PROSITE" id="PS51257">
    <property type="entry name" value="PROKAR_LIPOPROTEIN"/>
    <property type="match status" value="1"/>
</dbReference>
<dbReference type="SUPFAM" id="SSF111384">
    <property type="entry name" value="OmpH-like"/>
    <property type="match status" value="1"/>
</dbReference>
<dbReference type="PANTHER" id="PTHR35089:SF1">
    <property type="entry name" value="CHAPERONE PROTEIN SKP"/>
    <property type="match status" value="1"/>
</dbReference>
<dbReference type="SMART" id="SM00935">
    <property type="entry name" value="OmpH"/>
    <property type="match status" value="1"/>
</dbReference>
<proteinExistence type="inferred from homology"/>
<keyword evidence="2 4" id="KW-0732">Signal</keyword>
<feature type="region of interest" description="Disordered" evidence="3">
    <location>
        <begin position="172"/>
        <end position="200"/>
    </location>
</feature>
<accession>A0A7Y8Y056</accession>
<dbReference type="AlphaFoldDB" id="A0A7Y8Y056"/>
<dbReference type="PANTHER" id="PTHR35089">
    <property type="entry name" value="CHAPERONE PROTEIN SKP"/>
    <property type="match status" value="1"/>
</dbReference>
<dbReference type="InterPro" id="IPR005632">
    <property type="entry name" value="Chaperone_Skp"/>
</dbReference>
<dbReference type="Pfam" id="PF03938">
    <property type="entry name" value="OmpH"/>
    <property type="match status" value="1"/>
</dbReference>
<comment type="similarity">
    <text evidence="1">Belongs to the Skp family.</text>
</comment>
<feature type="signal peptide" evidence="4">
    <location>
        <begin position="1"/>
        <end position="21"/>
    </location>
</feature>
<evidence type="ECO:0000256" key="1">
    <source>
        <dbReference type="ARBA" id="ARBA00009091"/>
    </source>
</evidence>
<evidence type="ECO:0000256" key="3">
    <source>
        <dbReference type="SAM" id="MobiDB-lite"/>
    </source>
</evidence>
<gene>
    <name evidence="5" type="ORF">HZF10_04260</name>
</gene>
<name>A0A7Y8Y056_9FLAO</name>
<comment type="caution">
    <text evidence="5">The sequence shown here is derived from an EMBL/GenBank/DDBJ whole genome shotgun (WGS) entry which is preliminary data.</text>
</comment>